<dbReference type="InterPro" id="IPR002048">
    <property type="entry name" value="EF_hand_dom"/>
</dbReference>
<dbReference type="InterPro" id="IPR007736">
    <property type="entry name" value="Caleosin-related"/>
</dbReference>
<feature type="compositionally biased region" description="Basic and acidic residues" evidence="2">
    <location>
        <begin position="178"/>
        <end position="189"/>
    </location>
</feature>
<evidence type="ECO:0000259" key="3">
    <source>
        <dbReference type="PROSITE" id="PS50222"/>
    </source>
</evidence>
<feature type="domain" description="EF-hand" evidence="3">
    <location>
        <begin position="294"/>
        <end position="329"/>
    </location>
</feature>
<feature type="compositionally biased region" description="Low complexity" evidence="2">
    <location>
        <begin position="17"/>
        <end position="40"/>
    </location>
</feature>
<sequence>MVRVPNPFRRLSRGSGTTTPASSVAASVAASVAPSEPTSPRTLSSHALAADQDLPHPPAPPSPLPSPAGRVSASGSTSGRAHRGAEQEGGTAPSLALPPLSASPGLGAALQGAGVAAVGAAGKASGALRDAAAEAADVASVAPAAGGLMKPVTADRTHTQTHGAGTVTTKPPPQQQKQRSETAAEREQRHLQDKAAAAAEAALFGRGAIARFTAPEQDGPAASVLMPSGVSGGGLAVPPPPGVVGAIPAAPLTTSRPVPLDLPDYMDKPGEPHAVATPDRYHPRGGPLTPPDSSGLTSLQQHFAFFDLDKDGIITPWECVNGFRYLLRRYLPEPLNTLACIPVAAAVQLPLAWLTSDSWLPDPLLRVHVKNAHKVIHGSNSRAWDRAGRFTPARFEALLSKYDTDRKGGLTGWEVAQMVRGQANLGDLLGTLASAGEWAMTWALLCDSRGVLRREDMRGMYDGTAFYRAAARNGYSHYTLETGRAPAVAKGYA</sequence>
<dbReference type="EMBL" id="JAEHOC010000002">
    <property type="protein sequence ID" value="KAG2444705.1"/>
    <property type="molecule type" value="Genomic_DNA"/>
</dbReference>
<dbReference type="Proteomes" id="UP000650467">
    <property type="component" value="Unassembled WGS sequence"/>
</dbReference>
<dbReference type="SUPFAM" id="SSF47473">
    <property type="entry name" value="EF-hand"/>
    <property type="match status" value="1"/>
</dbReference>
<dbReference type="GO" id="GO:0005509">
    <property type="term" value="F:calcium ion binding"/>
    <property type="evidence" value="ECO:0007669"/>
    <property type="project" value="InterPro"/>
</dbReference>
<evidence type="ECO:0000313" key="5">
    <source>
        <dbReference type="Proteomes" id="UP000650467"/>
    </source>
</evidence>
<protein>
    <recommendedName>
        <fullName evidence="3">EF-hand domain-containing protein</fullName>
    </recommendedName>
</protein>
<feature type="compositionally biased region" description="Low complexity" evidence="2">
    <location>
        <begin position="89"/>
        <end position="107"/>
    </location>
</feature>
<dbReference type="Pfam" id="PF05042">
    <property type="entry name" value="Caleosin"/>
    <property type="match status" value="1"/>
</dbReference>
<evidence type="ECO:0000256" key="2">
    <source>
        <dbReference type="SAM" id="MobiDB-lite"/>
    </source>
</evidence>
<dbReference type="GO" id="GO:0004497">
    <property type="term" value="F:monooxygenase activity"/>
    <property type="evidence" value="ECO:0007669"/>
    <property type="project" value="TreeGrafter"/>
</dbReference>
<keyword evidence="5" id="KW-1185">Reference proteome</keyword>
<evidence type="ECO:0000256" key="1">
    <source>
        <dbReference type="ARBA" id="ARBA00006765"/>
    </source>
</evidence>
<evidence type="ECO:0000313" key="4">
    <source>
        <dbReference type="EMBL" id="KAG2444705.1"/>
    </source>
</evidence>
<dbReference type="PROSITE" id="PS50222">
    <property type="entry name" value="EF_HAND_2"/>
    <property type="match status" value="1"/>
</dbReference>
<accession>A0A835WCG4</accession>
<dbReference type="InterPro" id="IPR011992">
    <property type="entry name" value="EF-hand-dom_pair"/>
</dbReference>
<feature type="region of interest" description="Disordered" evidence="2">
    <location>
        <begin position="1"/>
        <end position="107"/>
    </location>
</feature>
<feature type="region of interest" description="Disordered" evidence="2">
    <location>
        <begin position="156"/>
        <end position="189"/>
    </location>
</feature>
<reference evidence="4" key="1">
    <citation type="journal article" date="2020" name="bioRxiv">
        <title>Comparative genomics of Chlamydomonas.</title>
        <authorList>
            <person name="Craig R.J."/>
            <person name="Hasan A.R."/>
            <person name="Ness R.W."/>
            <person name="Keightley P.D."/>
        </authorList>
    </citation>
    <scope>NUCLEOTIDE SEQUENCE</scope>
    <source>
        <strain evidence="4">SAG 7.73</strain>
    </source>
</reference>
<dbReference type="OrthoDB" id="538903at2759"/>
<dbReference type="PANTHER" id="PTHR31495:SF0">
    <property type="entry name" value="BINDING PROTEIN CALEOSIN, PUTATIVE (AFU_ORTHOLOGUE AFUA_5G13750)-RELATED"/>
    <property type="match status" value="1"/>
</dbReference>
<comment type="caution">
    <text evidence="4">The sequence shown here is derived from an EMBL/GenBank/DDBJ whole genome shotgun (WGS) entry which is preliminary data.</text>
</comment>
<dbReference type="AlphaFoldDB" id="A0A835WCG4"/>
<comment type="similarity">
    <text evidence="1">Belongs to the caleosin family.</text>
</comment>
<gene>
    <name evidence="4" type="ORF">HXX76_001449</name>
</gene>
<feature type="compositionally biased region" description="Polar residues" evidence="2">
    <location>
        <begin position="160"/>
        <end position="169"/>
    </location>
</feature>
<feature type="region of interest" description="Disordered" evidence="2">
    <location>
        <begin position="269"/>
        <end position="290"/>
    </location>
</feature>
<name>A0A835WCG4_CHLIN</name>
<proteinExistence type="inferred from homology"/>
<organism evidence="4 5">
    <name type="scientific">Chlamydomonas incerta</name>
    <dbReference type="NCBI Taxonomy" id="51695"/>
    <lineage>
        <taxon>Eukaryota</taxon>
        <taxon>Viridiplantae</taxon>
        <taxon>Chlorophyta</taxon>
        <taxon>core chlorophytes</taxon>
        <taxon>Chlorophyceae</taxon>
        <taxon>CS clade</taxon>
        <taxon>Chlamydomonadales</taxon>
        <taxon>Chlamydomonadaceae</taxon>
        <taxon>Chlamydomonas</taxon>
    </lineage>
</organism>
<dbReference type="PANTHER" id="PTHR31495">
    <property type="entry name" value="PEROXYGENASE 3-RELATED"/>
    <property type="match status" value="1"/>
</dbReference>
<feature type="compositionally biased region" description="Pro residues" evidence="2">
    <location>
        <begin position="55"/>
        <end position="66"/>
    </location>
</feature>